<evidence type="ECO:0000256" key="4">
    <source>
        <dbReference type="ARBA" id="ARBA00012729"/>
    </source>
</evidence>
<proteinExistence type="inferred from homology"/>
<dbReference type="EC" id="3.2.1.14" evidence="4"/>
<dbReference type="InterPro" id="IPR001579">
    <property type="entry name" value="Glyco_hydro_18_chit_AS"/>
</dbReference>
<evidence type="ECO:0000256" key="1">
    <source>
        <dbReference type="ARBA" id="ARBA00000822"/>
    </source>
</evidence>
<dbReference type="SMR" id="A0A6A6MNY4"/>
<evidence type="ECO:0000256" key="7">
    <source>
        <dbReference type="ARBA" id="ARBA00022801"/>
    </source>
</evidence>
<keyword evidence="5" id="KW-0964">Secreted</keyword>
<feature type="signal peptide" evidence="14">
    <location>
        <begin position="1"/>
        <end position="30"/>
    </location>
</feature>
<protein>
    <recommendedName>
        <fullName evidence="4">chitinase</fullName>
        <ecNumber evidence="4">3.2.1.14</ecNumber>
    </recommendedName>
</protein>
<reference evidence="16 17" key="1">
    <citation type="journal article" date="2020" name="Mol. Plant">
        <title>The Chromosome-Based Rubber Tree Genome Provides New Insights into Spurge Genome Evolution and Rubber Biosynthesis.</title>
        <authorList>
            <person name="Liu J."/>
            <person name="Shi C."/>
            <person name="Shi C.C."/>
            <person name="Li W."/>
            <person name="Zhang Q.J."/>
            <person name="Zhang Y."/>
            <person name="Li K."/>
            <person name="Lu H.F."/>
            <person name="Shi C."/>
            <person name="Zhu S.T."/>
            <person name="Xiao Z.Y."/>
            <person name="Nan H."/>
            <person name="Yue Y."/>
            <person name="Zhu X.G."/>
            <person name="Wu Y."/>
            <person name="Hong X.N."/>
            <person name="Fan G.Y."/>
            <person name="Tong Y."/>
            <person name="Zhang D."/>
            <person name="Mao C.L."/>
            <person name="Liu Y.L."/>
            <person name="Hao S.J."/>
            <person name="Liu W.Q."/>
            <person name="Lv M.Q."/>
            <person name="Zhang H.B."/>
            <person name="Liu Y."/>
            <person name="Hu-Tang G.R."/>
            <person name="Wang J.P."/>
            <person name="Wang J.H."/>
            <person name="Sun Y.H."/>
            <person name="Ni S.B."/>
            <person name="Chen W.B."/>
            <person name="Zhang X.C."/>
            <person name="Jiao Y.N."/>
            <person name="Eichler E.E."/>
            <person name="Li G.H."/>
            <person name="Liu X."/>
            <person name="Gao L.Z."/>
        </authorList>
    </citation>
    <scope>NUCLEOTIDE SEQUENCE [LARGE SCALE GENOMIC DNA]</scope>
    <source>
        <strain evidence="17">cv. GT1</strain>
        <tissue evidence="16">Leaf</tissue>
    </source>
</reference>
<dbReference type="SUPFAM" id="SSF51445">
    <property type="entry name" value="(Trans)glycosidases"/>
    <property type="match status" value="1"/>
</dbReference>
<keyword evidence="11 13" id="KW-0326">Glycosidase</keyword>
<evidence type="ECO:0000256" key="3">
    <source>
        <dbReference type="ARBA" id="ARBA00009121"/>
    </source>
</evidence>
<dbReference type="Gene3D" id="3.20.20.80">
    <property type="entry name" value="Glycosidases"/>
    <property type="match status" value="1"/>
</dbReference>
<gene>
    <name evidence="16" type="ORF">GH714_039992</name>
</gene>
<evidence type="ECO:0000256" key="2">
    <source>
        <dbReference type="ARBA" id="ARBA00004613"/>
    </source>
</evidence>
<dbReference type="PROSITE" id="PS51910">
    <property type="entry name" value="GH18_2"/>
    <property type="match status" value="1"/>
</dbReference>
<dbReference type="PANTHER" id="PTHR45708">
    <property type="entry name" value="ENDOCHITINASE"/>
    <property type="match status" value="1"/>
</dbReference>
<dbReference type="AlphaFoldDB" id="A0A6A6MNY4"/>
<dbReference type="GO" id="GO:0005576">
    <property type="term" value="C:extracellular region"/>
    <property type="evidence" value="ECO:0007669"/>
    <property type="project" value="UniProtKB-SubCell"/>
</dbReference>
<keyword evidence="8" id="KW-0146">Chitin degradation</keyword>
<dbReference type="GO" id="GO:0000272">
    <property type="term" value="P:polysaccharide catabolic process"/>
    <property type="evidence" value="ECO:0007669"/>
    <property type="project" value="UniProtKB-KW"/>
</dbReference>
<comment type="similarity">
    <text evidence="3">Belongs to the glycosyl hydrolase 18 family. Chitinase class II subfamily.</text>
</comment>
<evidence type="ECO:0000256" key="12">
    <source>
        <dbReference type="ARBA" id="ARBA00023326"/>
    </source>
</evidence>
<feature type="domain" description="GH18" evidence="15">
    <location>
        <begin position="31"/>
        <end position="300"/>
    </location>
</feature>
<dbReference type="InterPro" id="IPR050542">
    <property type="entry name" value="Glycosyl_Hydrlase18_Chitinase"/>
</dbReference>
<keyword evidence="6 14" id="KW-0732">Signal</keyword>
<dbReference type="InterPro" id="IPR045321">
    <property type="entry name" value="Cts1-like"/>
</dbReference>
<dbReference type="CDD" id="cd02877">
    <property type="entry name" value="GH18_hevamine_XipI_class_III"/>
    <property type="match status" value="1"/>
</dbReference>
<organism evidence="16 17">
    <name type="scientific">Hevea brasiliensis</name>
    <name type="common">Para rubber tree</name>
    <name type="synonym">Siphonia brasiliensis</name>
    <dbReference type="NCBI Taxonomy" id="3981"/>
    <lineage>
        <taxon>Eukaryota</taxon>
        <taxon>Viridiplantae</taxon>
        <taxon>Streptophyta</taxon>
        <taxon>Embryophyta</taxon>
        <taxon>Tracheophyta</taxon>
        <taxon>Spermatophyta</taxon>
        <taxon>Magnoliopsida</taxon>
        <taxon>eudicotyledons</taxon>
        <taxon>Gunneridae</taxon>
        <taxon>Pentapetalae</taxon>
        <taxon>rosids</taxon>
        <taxon>fabids</taxon>
        <taxon>Malpighiales</taxon>
        <taxon>Euphorbiaceae</taxon>
        <taxon>Crotonoideae</taxon>
        <taxon>Micrandreae</taxon>
        <taxon>Hevea</taxon>
    </lineage>
</organism>
<dbReference type="GO" id="GO:0006032">
    <property type="term" value="P:chitin catabolic process"/>
    <property type="evidence" value="ECO:0007669"/>
    <property type="project" value="UniProtKB-KW"/>
</dbReference>
<comment type="catalytic activity">
    <reaction evidence="1">
        <text>Random endo-hydrolysis of N-acetyl-beta-D-glucosaminide (1-&gt;4)-beta-linkages in chitin and chitodextrins.</text>
        <dbReference type="EC" id="3.2.1.14"/>
    </reaction>
</comment>
<dbReference type="EMBL" id="JAAGAX010000005">
    <property type="protein sequence ID" value="KAF2315522.1"/>
    <property type="molecule type" value="Genomic_DNA"/>
</dbReference>
<dbReference type="FunFam" id="3.20.20.80:FF:000015">
    <property type="entry name" value="Acidic endochitinase SE2"/>
    <property type="match status" value="1"/>
</dbReference>
<evidence type="ECO:0000313" key="17">
    <source>
        <dbReference type="Proteomes" id="UP000467840"/>
    </source>
</evidence>
<sequence>MSKKMAYHYSQPITLLISLLVLTLCNPSSGAGIAIYWGQNGNEGTLAETCASGNYQYVNVAFLSNFGNGQTPVLNLAGHCVPSSNGCTGLSSDIQACQGQGIKVLLSIGGGGGSYSLSSADDATQVANYLWNNFLGGTSNSRPLGDAILDGIDFDIEAGSGQFWDDLARALNGFSQQRKVYLSAAPQCPFPDAHLSTAINTGLFDYVWVQFYNNPPCQYSGDANNLLTAWNNQWSTVQANQVFLGLPAAPEAAPSGGFIPADVLISQILPSIKSSQKYGGVMLWSKFYDNGYSSSIKSAV</sequence>
<evidence type="ECO:0000313" key="16">
    <source>
        <dbReference type="EMBL" id="KAF2315522.1"/>
    </source>
</evidence>
<dbReference type="Pfam" id="PF00704">
    <property type="entry name" value="Glyco_hydro_18"/>
    <property type="match status" value="1"/>
</dbReference>
<dbReference type="PANTHER" id="PTHR45708:SF22">
    <property type="entry name" value="ACIDIC ENDOCHITINASE"/>
    <property type="match status" value="1"/>
</dbReference>
<evidence type="ECO:0000256" key="9">
    <source>
        <dbReference type="ARBA" id="ARBA00023157"/>
    </source>
</evidence>
<keyword evidence="7 13" id="KW-0378">Hydrolase</keyword>
<evidence type="ECO:0000256" key="5">
    <source>
        <dbReference type="ARBA" id="ARBA00022525"/>
    </source>
</evidence>
<evidence type="ECO:0000256" key="10">
    <source>
        <dbReference type="ARBA" id="ARBA00023277"/>
    </source>
</evidence>
<evidence type="ECO:0000256" key="11">
    <source>
        <dbReference type="ARBA" id="ARBA00023295"/>
    </source>
</evidence>
<evidence type="ECO:0000259" key="15">
    <source>
        <dbReference type="PROSITE" id="PS51910"/>
    </source>
</evidence>
<feature type="chain" id="PRO_5025442234" description="chitinase" evidence="14">
    <location>
        <begin position="31"/>
        <end position="300"/>
    </location>
</feature>
<comment type="caution">
    <text evidence="16">The sequence shown here is derived from an EMBL/GenBank/DDBJ whole genome shotgun (WGS) entry which is preliminary data.</text>
</comment>
<dbReference type="InterPro" id="IPR001223">
    <property type="entry name" value="Glyco_hydro18_cat"/>
</dbReference>
<dbReference type="GO" id="GO:0008843">
    <property type="term" value="F:endochitinase activity"/>
    <property type="evidence" value="ECO:0007669"/>
    <property type="project" value="UniProtKB-EC"/>
</dbReference>
<keyword evidence="10" id="KW-0119">Carbohydrate metabolism</keyword>
<dbReference type="PROSITE" id="PS01095">
    <property type="entry name" value="GH18_1"/>
    <property type="match status" value="1"/>
</dbReference>
<evidence type="ECO:0000256" key="13">
    <source>
        <dbReference type="RuleBase" id="RU000489"/>
    </source>
</evidence>
<evidence type="ECO:0000256" key="6">
    <source>
        <dbReference type="ARBA" id="ARBA00022729"/>
    </source>
</evidence>
<accession>A0A6A6MNY4</accession>
<comment type="subcellular location">
    <subcellularLocation>
        <location evidence="2">Secreted</location>
    </subcellularLocation>
</comment>
<keyword evidence="17" id="KW-1185">Reference proteome</keyword>
<name>A0A6A6MNY4_HEVBR</name>
<keyword evidence="12" id="KW-0624">Polysaccharide degradation</keyword>
<evidence type="ECO:0000256" key="14">
    <source>
        <dbReference type="SAM" id="SignalP"/>
    </source>
</evidence>
<dbReference type="Proteomes" id="UP000467840">
    <property type="component" value="Chromosome 15"/>
</dbReference>
<dbReference type="InterPro" id="IPR017853">
    <property type="entry name" value="GH"/>
</dbReference>
<evidence type="ECO:0000256" key="8">
    <source>
        <dbReference type="ARBA" id="ARBA00023024"/>
    </source>
</evidence>
<keyword evidence="9" id="KW-1015">Disulfide bond</keyword>